<feature type="compositionally biased region" description="Polar residues" evidence="1">
    <location>
        <begin position="138"/>
        <end position="153"/>
    </location>
</feature>
<proteinExistence type="predicted"/>
<feature type="transmembrane region" description="Helical" evidence="2">
    <location>
        <begin position="56"/>
        <end position="77"/>
    </location>
</feature>
<feature type="compositionally biased region" description="Basic and acidic residues" evidence="1">
    <location>
        <begin position="559"/>
        <end position="570"/>
    </location>
</feature>
<reference evidence="3" key="1">
    <citation type="submission" date="2021-01" db="EMBL/GenBank/DDBJ databases">
        <authorList>
            <person name="Kaushik A."/>
        </authorList>
    </citation>
    <scope>NUCLEOTIDE SEQUENCE</scope>
    <source>
        <strain evidence="3">AG3-T5</strain>
    </source>
</reference>
<evidence type="ECO:0008006" key="5">
    <source>
        <dbReference type="Google" id="ProtNLM"/>
    </source>
</evidence>
<keyword evidence="2" id="KW-1133">Transmembrane helix</keyword>
<sequence>MVPYHHVTRTGKLASSPHSTCGFDVNFEATKSLSRCLISEQLFEDYQRIVRVNRQLSVALCISLMLVIAAIAALTILCRLARSQTSSEARSIYVSSRIAPHKSTVVAAPWENLGQPSNPAPADTNGASASKRGKSSIIRETTSGSSSNTAREQAQSAFAHVDADLYLATQASQLDGITEVKDEITRVEGAAPKTLGLRRGSSNPLHQSSPPTADGARFGFFQPEFYRPVVSLVGQFTATFIQYWPISRLGNRPLLHSLYGHGPTFSIFAVAGDDAERDLEALSHALVRPYSTTVRFVNLSRYTTLDNIDAEIKKLYGECENIPDTHLFIYLTGHGNWHNKMVLSESKAISETHLFELLSGPTIPVTILIDICRKGRVPSAIPPKGISLVWTCSLGETAGACRMTNCNSPDSCFLIALMINARTPKLQHTSEGLKQMVQKRLDQLVAYLKEVYAIRHPKGDCAKCSTLKPCDKPARQNVDWGDAENVDGLLELTKILSSSEIAEEVYQCFMGDAIFLRVNNLPNLRSPCAVGLGYGGYKLGLSPVVAAAPSLAPKFSPLPEDHTGKHERGANEPVHVGSTTQG</sequence>
<keyword evidence="2" id="KW-0472">Membrane</keyword>
<evidence type="ECO:0000256" key="1">
    <source>
        <dbReference type="SAM" id="MobiDB-lite"/>
    </source>
</evidence>
<dbReference type="EMBL" id="CAJMWW010000078">
    <property type="protein sequence ID" value="CAE6423656.1"/>
    <property type="molecule type" value="Genomic_DNA"/>
</dbReference>
<organism evidence="3 4">
    <name type="scientific">Rhizoctonia solani</name>
    <dbReference type="NCBI Taxonomy" id="456999"/>
    <lineage>
        <taxon>Eukaryota</taxon>
        <taxon>Fungi</taxon>
        <taxon>Dikarya</taxon>
        <taxon>Basidiomycota</taxon>
        <taxon>Agaricomycotina</taxon>
        <taxon>Agaricomycetes</taxon>
        <taxon>Cantharellales</taxon>
        <taxon>Ceratobasidiaceae</taxon>
        <taxon>Rhizoctonia</taxon>
    </lineage>
</organism>
<comment type="caution">
    <text evidence="3">The sequence shown here is derived from an EMBL/GenBank/DDBJ whole genome shotgun (WGS) entry which is preliminary data.</text>
</comment>
<evidence type="ECO:0000256" key="2">
    <source>
        <dbReference type="SAM" id="Phobius"/>
    </source>
</evidence>
<dbReference type="Proteomes" id="UP000663841">
    <property type="component" value="Unassembled WGS sequence"/>
</dbReference>
<protein>
    <recommendedName>
        <fullName evidence="5">Transmembrane protein</fullName>
    </recommendedName>
</protein>
<name>A0A8H2XCS6_9AGAM</name>
<dbReference type="AlphaFoldDB" id="A0A8H2XCS6"/>
<feature type="region of interest" description="Disordered" evidence="1">
    <location>
        <begin position="556"/>
        <end position="582"/>
    </location>
</feature>
<evidence type="ECO:0000313" key="4">
    <source>
        <dbReference type="Proteomes" id="UP000663841"/>
    </source>
</evidence>
<keyword evidence="2" id="KW-0812">Transmembrane</keyword>
<accession>A0A8H2XCS6</accession>
<evidence type="ECO:0000313" key="3">
    <source>
        <dbReference type="EMBL" id="CAE6423656.1"/>
    </source>
</evidence>
<feature type="region of interest" description="Disordered" evidence="1">
    <location>
        <begin position="111"/>
        <end position="153"/>
    </location>
</feature>
<gene>
    <name evidence="3" type="ORF">RDB_LOCUS50974</name>
</gene>